<gene>
    <name evidence="3" type="ORF">J0654_01645</name>
</gene>
<dbReference type="Gene3D" id="3.90.1580.10">
    <property type="entry name" value="paralog of FGE (formylglycine-generating enzyme)"/>
    <property type="match status" value="1"/>
</dbReference>
<dbReference type="Pfam" id="PF03781">
    <property type="entry name" value="FGE-sulfatase"/>
    <property type="match status" value="1"/>
</dbReference>
<accession>A0ABS3FAY9</accession>
<dbReference type="SUPFAM" id="SSF56436">
    <property type="entry name" value="C-type lectin-like"/>
    <property type="match status" value="1"/>
</dbReference>
<keyword evidence="4" id="KW-1185">Reference proteome</keyword>
<dbReference type="InterPro" id="IPR051043">
    <property type="entry name" value="Sulfatase_Mod_Factor_Kinase"/>
</dbReference>
<feature type="domain" description="Sulfatase-modifying factor enzyme-like" evidence="2">
    <location>
        <begin position="41"/>
        <end position="275"/>
    </location>
</feature>
<comment type="caution">
    <text evidence="3">The sequence shown here is derived from an EMBL/GenBank/DDBJ whole genome shotgun (WGS) entry which is preliminary data.</text>
</comment>
<dbReference type="InterPro" id="IPR016187">
    <property type="entry name" value="CTDL_fold"/>
</dbReference>
<dbReference type="InterPro" id="IPR042095">
    <property type="entry name" value="SUMF_sf"/>
</dbReference>
<dbReference type="Proteomes" id="UP000664807">
    <property type="component" value="Unassembled WGS sequence"/>
</dbReference>
<protein>
    <submittedName>
        <fullName evidence="3">Formylglycine-generating enzyme family protein</fullName>
    </submittedName>
</protein>
<name>A0ABS3FAY9_9FLAO</name>
<dbReference type="RefSeq" id="WP_207026035.1">
    <property type="nucleotide sequence ID" value="NZ_JAFLNM010000001.1"/>
</dbReference>
<feature type="chain" id="PRO_5045599045" evidence="1">
    <location>
        <begin position="22"/>
        <end position="321"/>
    </location>
</feature>
<evidence type="ECO:0000259" key="2">
    <source>
        <dbReference type="Pfam" id="PF03781"/>
    </source>
</evidence>
<dbReference type="PANTHER" id="PTHR23150">
    <property type="entry name" value="SULFATASE MODIFYING FACTOR 1, 2"/>
    <property type="match status" value="1"/>
</dbReference>
<organism evidence="3 4">
    <name type="scientific">Flagellimonas profundi</name>
    <dbReference type="NCBI Taxonomy" id="2915620"/>
    <lineage>
        <taxon>Bacteria</taxon>
        <taxon>Pseudomonadati</taxon>
        <taxon>Bacteroidota</taxon>
        <taxon>Flavobacteriia</taxon>
        <taxon>Flavobacteriales</taxon>
        <taxon>Flavobacteriaceae</taxon>
        <taxon>Flagellimonas</taxon>
    </lineage>
</organism>
<reference evidence="3 4" key="1">
    <citation type="submission" date="2021-03" db="EMBL/GenBank/DDBJ databases">
        <title>Muricauda lutimaris sp. nov. and Muricauda ruestringensis sp. nov, two marine members of the Flavobacteriaceae isolated from deep sea sediments of Western Pacific.</title>
        <authorList>
            <person name="Zhao S."/>
            <person name="Liu R."/>
        </authorList>
    </citation>
    <scope>NUCLEOTIDE SEQUENCE [LARGE SCALE GENOMIC DNA]</scope>
    <source>
        <strain evidence="3 4">BC31-3-A3</strain>
    </source>
</reference>
<evidence type="ECO:0000256" key="1">
    <source>
        <dbReference type="SAM" id="SignalP"/>
    </source>
</evidence>
<sequence length="321" mass="36738">MSSHINFIKMACFFFCSAAIAFGQERSNYTELLPGTDAHMEMVSIPSGTFLMGSKAGEARRKPDEGPVREIEVDGFWMSKFEVTWELYNLFIERTIDNLKNETKGSEVQLDADAISGATTPYVDMSLGMGRDANYPAVNITQRAASTFCEWLSSITGHYYRLPTEAEWEYAARAGTEQSYYFGDDPSNLEDYAWFKDNSEGTYHQVGTKKPNPWGLYDIYGNVAEWTLDQYHENGYENAQLPFEPVVTEYPVAIRGGSFRDEAKQLRSASRLASDPIWKQRDPQFPRSKWWFTDAPFVGFRVVRPMATPTPENYDDYWIKN</sequence>
<dbReference type="EMBL" id="JAFLNM010000001">
    <property type="protein sequence ID" value="MBO0340322.1"/>
    <property type="molecule type" value="Genomic_DNA"/>
</dbReference>
<keyword evidence="1" id="KW-0732">Signal</keyword>
<feature type="signal peptide" evidence="1">
    <location>
        <begin position="1"/>
        <end position="21"/>
    </location>
</feature>
<evidence type="ECO:0000313" key="3">
    <source>
        <dbReference type="EMBL" id="MBO0340322.1"/>
    </source>
</evidence>
<proteinExistence type="predicted"/>
<dbReference type="PANTHER" id="PTHR23150:SF19">
    <property type="entry name" value="FORMYLGLYCINE-GENERATING ENZYME"/>
    <property type="match status" value="1"/>
</dbReference>
<evidence type="ECO:0000313" key="4">
    <source>
        <dbReference type="Proteomes" id="UP000664807"/>
    </source>
</evidence>
<dbReference type="InterPro" id="IPR005532">
    <property type="entry name" value="SUMF_dom"/>
</dbReference>